<feature type="compositionally biased region" description="Basic and acidic residues" evidence="1">
    <location>
        <begin position="168"/>
        <end position="182"/>
    </location>
</feature>
<evidence type="ECO:0000313" key="2">
    <source>
        <dbReference type="EMBL" id="KAI5079434.1"/>
    </source>
</evidence>
<gene>
    <name evidence="2" type="ORF">GOP47_0004913</name>
</gene>
<evidence type="ECO:0000256" key="1">
    <source>
        <dbReference type="SAM" id="MobiDB-lite"/>
    </source>
</evidence>
<reference evidence="2 3" key="1">
    <citation type="submission" date="2021-01" db="EMBL/GenBank/DDBJ databases">
        <title>Adiantum capillus-veneris genome.</title>
        <authorList>
            <person name="Fang Y."/>
            <person name="Liao Q."/>
        </authorList>
    </citation>
    <scope>NUCLEOTIDE SEQUENCE [LARGE SCALE GENOMIC DNA]</scope>
    <source>
        <strain evidence="2">H3</strain>
        <tissue evidence="2">Leaf</tissue>
    </source>
</reference>
<name>A0A9D4ZL31_ADICA</name>
<protein>
    <submittedName>
        <fullName evidence="2">Uncharacterized protein</fullName>
    </submittedName>
</protein>
<dbReference type="InterPro" id="IPR036770">
    <property type="entry name" value="Ankyrin_rpt-contain_sf"/>
</dbReference>
<dbReference type="AlphaFoldDB" id="A0A9D4ZL31"/>
<dbReference type="SUPFAM" id="SSF48403">
    <property type="entry name" value="Ankyrin repeat"/>
    <property type="match status" value="1"/>
</dbReference>
<comment type="caution">
    <text evidence="2">The sequence shown here is derived from an EMBL/GenBank/DDBJ whole genome shotgun (WGS) entry which is preliminary data.</text>
</comment>
<keyword evidence="3" id="KW-1185">Reference proteome</keyword>
<sequence>MGPLKGGEDEARVEITRVEGNEEYFREELFKVACNGDLQMVRNMLEGDKTRVISDEWEVHPLRGVLLAAKTRVSIVDILLRHYGHDLLLKAQDPSTGNTLLHLASHLKKEKLAIFFLKYLALLKPEELDPFTKQSFLDAINHKNQTALHIATDNLLIDATRDVLGVGDRHEETRRQLEDRRSGGRVAQDRAIPSTTLEKKKLPGAVWRQVPGMQQAAKRRWRMENAMEALQEGLHGCDGFLEADC</sequence>
<dbReference type="Gene3D" id="1.25.40.20">
    <property type="entry name" value="Ankyrin repeat-containing domain"/>
    <property type="match status" value="1"/>
</dbReference>
<dbReference type="EMBL" id="JABFUD020000005">
    <property type="protein sequence ID" value="KAI5079434.1"/>
    <property type="molecule type" value="Genomic_DNA"/>
</dbReference>
<proteinExistence type="predicted"/>
<dbReference type="Proteomes" id="UP000886520">
    <property type="component" value="Chromosome 5"/>
</dbReference>
<feature type="region of interest" description="Disordered" evidence="1">
    <location>
        <begin position="168"/>
        <end position="192"/>
    </location>
</feature>
<accession>A0A9D4ZL31</accession>
<evidence type="ECO:0000313" key="3">
    <source>
        <dbReference type="Proteomes" id="UP000886520"/>
    </source>
</evidence>
<organism evidence="2 3">
    <name type="scientific">Adiantum capillus-veneris</name>
    <name type="common">Maidenhair fern</name>
    <dbReference type="NCBI Taxonomy" id="13818"/>
    <lineage>
        <taxon>Eukaryota</taxon>
        <taxon>Viridiplantae</taxon>
        <taxon>Streptophyta</taxon>
        <taxon>Embryophyta</taxon>
        <taxon>Tracheophyta</taxon>
        <taxon>Polypodiopsida</taxon>
        <taxon>Polypodiidae</taxon>
        <taxon>Polypodiales</taxon>
        <taxon>Pteridineae</taxon>
        <taxon>Pteridaceae</taxon>
        <taxon>Vittarioideae</taxon>
        <taxon>Adiantum</taxon>
    </lineage>
</organism>